<sequence length="75" mass="8381">MPMPMAWRTRRRAWRRSCGSCRRRRRCPGQPGPSPAMAGAPRTTTTTSRSNTTRRRKRTTTTGRCGRSTPAGSST</sequence>
<feature type="compositionally biased region" description="Low complexity" evidence="1">
    <location>
        <begin position="60"/>
        <end position="69"/>
    </location>
</feature>
<feature type="compositionally biased region" description="Low complexity" evidence="1">
    <location>
        <begin position="42"/>
        <end position="51"/>
    </location>
</feature>
<dbReference type="EMBL" id="GBRH01164287">
    <property type="protein sequence ID" value="JAE33609.1"/>
    <property type="molecule type" value="Transcribed_RNA"/>
</dbReference>
<proteinExistence type="predicted"/>
<evidence type="ECO:0000313" key="2">
    <source>
        <dbReference type="EMBL" id="JAE33609.1"/>
    </source>
</evidence>
<organism evidence="2">
    <name type="scientific">Arundo donax</name>
    <name type="common">Giant reed</name>
    <name type="synonym">Donax arundinaceus</name>
    <dbReference type="NCBI Taxonomy" id="35708"/>
    <lineage>
        <taxon>Eukaryota</taxon>
        <taxon>Viridiplantae</taxon>
        <taxon>Streptophyta</taxon>
        <taxon>Embryophyta</taxon>
        <taxon>Tracheophyta</taxon>
        <taxon>Spermatophyta</taxon>
        <taxon>Magnoliopsida</taxon>
        <taxon>Liliopsida</taxon>
        <taxon>Poales</taxon>
        <taxon>Poaceae</taxon>
        <taxon>PACMAD clade</taxon>
        <taxon>Arundinoideae</taxon>
        <taxon>Arundineae</taxon>
        <taxon>Arundo</taxon>
    </lineage>
</organism>
<accession>A0A0A9HCU4</accession>
<dbReference type="AlphaFoldDB" id="A0A0A9HCU4"/>
<reference evidence="2" key="2">
    <citation type="journal article" date="2015" name="Data Brief">
        <title>Shoot transcriptome of the giant reed, Arundo donax.</title>
        <authorList>
            <person name="Barrero R.A."/>
            <person name="Guerrero F.D."/>
            <person name="Moolhuijzen P."/>
            <person name="Goolsby J.A."/>
            <person name="Tidwell J."/>
            <person name="Bellgard S.E."/>
            <person name="Bellgard M.I."/>
        </authorList>
    </citation>
    <scope>NUCLEOTIDE SEQUENCE</scope>
    <source>
        <tissue evidence="2">Shoot tissue taken approximately 20 cm above the soil surface</tissue>
    </source>
</reference>
<name>A0A0A9HCU4_ARUDO</name>
<protein>
    <submittedName>
        <fullName evidence="2">Uncharacterized protein</fullName>
    </submittedName>
</protein>
<feature type="region of interest" description="Disordered" evidence="1">
    <location>
        <begin position="1"/>
        <end position="75"/>
    </location>
</feature>
<reference evidence="2" key="1">
    <citation type="submission" date="2014-09" db="EMBL/GenBank/DDBJ databases">
        <authorList>
            <person name="Magalhaes I.L.F."/>
            <person name="Oliveira U."/>
            <person name="Santos F.R."/>
            <person name="Vidigal T.H.D.A."/>
            <person name="Brescovit A.D."/>
            <person name="Santos A.J."/>
        </authorList>
    </citation>
    <scope>NUCLEOTIDE SEQUENCE</scope>
    <source>
        <tissue evidence="2">Shoot tissue taken approximately 20 cm above the soil surface</tissue>
    </source>
</reference>
<feature type="compositionally biased region" description="Basic residues" evidence="1">
    <location>
        <begin position="8"/>
        <end position="27"/>
    </location>
</feature>
<evidence type="ECO:0000256" key="1">
    <source>
        <dbReference type="SAM" id="MobiDB-lite"/>
    </source>
</evidence>